<gene>
    <name evidence="1" type="ORF">LCL61_28000</name>
</gene>
<proteinExistence type="predicted"/>
<reference evidence="1" key="1">
    <citation type="submission" date="2023-10" db="EMBL/GenBank/DDBJ databases">
        <title>Whole genome sequencing of actinobacterial strain Amycolatopsis sp. (BCA-696) identifies the underlying plant growth-promoting genes.</title>
        <authorList>
            <person name="Gandham P."/>
            <person name="Vadla N."/>
            <person name="Saji A."/>
            <person name="Srinivas V."/>
            <person name="Ruperao P."/>
            <person name="Selvanayagam S."/>
            <person name="Saxena R.K."/>
            <person name="Rathore A."/>
            <person name="Gopalakrishnan S."/>
            <person name="Thakur V."/>
        </authorList>
    </citation>
    <scope>NUCLEOTIDE SEQUENCE</scope>
    <source>
        <strain evidence="1">BCA-696</strain>
    </source>
</reference>
<sequence length="156" mass="16145">MTRPISSVSLPTAVPASARVRSPLPAPVPLELPSLHTPGAAGGPRLSIAVLDAGGRLQDRGAVAALGWSAGDRLLITLVQTSVVIHRGADGVFVMPRKPYVCLPATVRRACGVEAGARMLLVADAEHDVLVVHPEPAVQAMLRAFHASLATTEEAS</sequence>
<accession>A0ACD5BJ31</accession>
<protein>
    <submittedName>
        <fullName evidence="1">Uncharacterized protein</fullName>
    </submittedName>
</protein>
<dbReference type="EMBL" id="CP150484">
    <property type="protein sequence ID" value="WYW19395.1"/>
    <property type="molecule type" value="Genomic_DNA"/>
</dbReference>
<name>A0ACD5BJ31_9PSEU</name>
<organism evidence="1 2">
    <name type="scientific">Amycolatopsis coloradensis</name>
    <dbReference type="NCBI Taxonomy" id="76021"/>
    <lineage>
        <taxon>Bacteria</taxon>
        <taxon>Bacillati</taxon>
        <taxon>Actinomycetota</taxon>
        <taxon>Actinomycetes</taxon>
        <taxon>Pseudonocardiales</taxon>
        <taxon>Pseudonocardiaceae</taxon>
        <taxon>Amycolatopsis</taxon>
    </lineage>
</organism>
<dbReference type="Proteomes" id="UP001456344">
    <property type="component" value="Chromosome"/>
</dbReference>
<evidence type="ECO:0000313" key="2">
    <source>
        <dbReference type="Proteomes" id="UP001456344"/>
    </source>
</evidence>
<keyword evidence="2" id="KW-1185">Reference proteome</keyword>
<evidence type="ECO:0000313" key="1">
    <source>
        <dbReference type="EMBL" id="WYW19395.1"/>
    </source>
</evidence>